<keyword evidence="5" id="KW-1185">Reference proteome</keyword>
<keyword evidence="2" id="KW-0732">Signal</keyword>
<feature type="region of interest" description="Disordered" evidence="1">
    <location>
        <begin position="45"/>
        <end position="65"/>
    </location>
</feature>
<evidence type="ECO:0000313" key="4">
    <source>
        <dbReference type="EMBL" id="PSC75826.1"/>
    </source>
</evidence>
<evidence type="ECO:0000256" key="2">
    <source>
        <dbReference type="SAM" id="SignalP"/>
    </source>
</evidence>
<evidence type="ECO:0000313" key="5">
    <source>
        <dbReference type="Proteomes" id="UP000239649"/>
    </source>
</evidence>
<feature type="compositionally biased region" description="Gly residues" evidence="1">
    <location>
        <begin position="279"/>
        <end position="294"/>
    </location>
</feature>
<feature type="signal peptide" evidence="2">
    <location>
        <begin position="1"/>
        <end position="29"/>
    </location>
</feature>
<feature type="chain" id="PRO_5015172026" description="FAS1 domain-containing protein" evidence="2">
    <location>
        <begin position="30"/>
        <end position="426"/>
    </location>
</feature>
<sequence>MSPLMARAAAALCALCTLGALCGVPGARALPGLVLLPQLALDGSHATSQQEQQQQQQPQPWQRHDDRLAGPRWRRRLAKLTEECKAGLWAVAKAAPDLHTLVMVQQQTTLNFFQPFGKLSGRDFTLLAPTDAAWRQLFDDATGQGMRDLQDGFAALLLYHQVLSDGYSAEKFAEKFTLLSALAAAVNEESFTIDMDKVGGEYIASGRAPQNYARVVREHEVCGAYLIVIDAVLLPTPHIPSLPNLTTELGHPVNSTQWGNITQAAMAGLAPAPAPGGRPDSGGGGSYGGPGGSGVAVSGAPAPGPEPVSPRGGGATAELPFAVQEQPAGGAPPSPPGAPPNCTALAASGQLITVNGTLAGCGGSAEGVMSIGETQTVVSDAGQVNRSALAPPQPPPSGARAGWRGTQPPLRVLALALLAAVALLAC</sequence>
<dbReference type="Proteomes" id="UP000239649">
    <property type="component" value="Unassembled WGS sequence"/>
</dbReference>
<dbReference type="Pfam" id="PF02469">
    <property type="entry name" value="Fasciclin"/>
    <property type="match status" value="1"/>
</dbReference>
<dbReference type="InterPro" id="IPR036378">
    <property type="entry name" value="FAS1_dom_sf"/>
</dbReference>
<evidence type="ECO:0000259" key="3">
    <source>
        <dbReference type="Pfam" id="PF02469"/>
    </source>
</evidence>
<name>A0A2P6VP04_9CHLO</name>
<dbReference type="AlphaFoldDB" id="A0A2P6VP04"/>
<reference evidence="4 5" key="1">
    <citation type="journal article" date="2018" name="Plant J.">
        <title>Genome sequences of Chlorella sorokiniana UTEX 1602 and Micractinium conductrix SAG 241.80: implications to maltose excretion by a green alga.</title>
        <authorList>
            <person name="Arriola M.B."/>
            <person name="Velmurugan N."/>
            <person name="Zhang Y."/>
            <person name="Plunkett M.H."/>
            <person name="Hondzo H."/>
            <person name="Barney B.M."/>
        </authorList>
    </citation>
    <scope>NUCLEOTIDE SEQUENCE [LARGE SCALE GENOMIC DNA]</scope>
    <source>
        <strain evidence="4 5">SAG 241.80</strain>
    </source>
</reference>
<dbReference type="Gene3D" id="2.30.180.10">
    <property type="entry name" value="FAS1 domain"/>
    <property type="match status" value="1"/>
</dbReference>
<dbReference type="OrthoDB" id="10627774at2759"/>
<comment type="caution">
    <text evidence="4">The sequence shown here is derived from an EMBL/GenBank/DDBJ whole genome shotgun (WGS) entry which is preliminary data.</text>
</comment>
<feature type="region of interest" description="Disordered" evidence="1">
    <location>
        <begin position="269"/>
        <end position="316"/>
    </location>
</feature>
<organism evidence="4 5">
    <name type="scientific">Micractinium conductrix</name>
    <dbReference type="NCBI Taxonomy" id="554055"/>
    <lineage>
        <taxon>Eukaryota</taxon>
        <taxon>Viridiplantae</taxon>
        <taxon>Chlorophyta</taxon>
        <taxon>core chlorophytes</taxon>
        <taxon>Trebouxiophyceae</taxon>
        <taxon>Chlorellales</taxon>
        <taxon>Chlorellaceae</taxon>
        <taxon>Chlorella clade</taxon>
        <taxon>Micractinium</taxon>
    </lineage>
</organism>
<evidence type="ECO:0000256" key="1">
    <source>
        <dbReference type="SAM" id="MobiDB-lite"/>
    </source>
</evidence>
<accession>A0A2P6VP04</accession>
<feature type="compositionally biased region" description="Low complexity" evidence="1">
    <location>
        <begin position="49"/>
        <end position="61"/>
    </location>
</feature>
<gene>
    <name evidence="4" type="ORF">C2E20_1049</name>
</gene>
<feature type="domain" description="FAS1" evidence="3">
    <location>
        <begin position="102"/>
        <end position="235"/>
    </location>
</feature>
<dbReference type="SUPFAM" id="SSF82153">
    <property type="entry name" value="FAS1 domain"/>
    <property type="match status" value="1"/>
</dbReference>
<proteinExistence type="predicted"/>
<feature type="compositionally biased region" description="Low complexity" evidence="1">
    <location>
        <begin position="269"/>
        <end position="278"/>
    </location>
</feature>
<dbReference type="InterPro" id="IPR000782">
    <property type="entry name" value="FAS1_domain"/>
</dbReference>
<dbReference type="EMBL" id="LHPF02000002">
    <property type="protein sequence ID" value="PSC75826.1"/>
    <property type="molecule type" value="Genomic_DNA"/>
</dbReference>
<protein>
    <recommendedName>
        <fullName evidence="3">FAS1 domain-containing protein</fullName>
    </recommendedName>
</protein>